<accession>A0A9W4UQD7</accession>
<evidence type="ECO:0000313" key="3">
    <source>
        <dbReference type="Proteomes" id="UP001152607"/>
    </source>
</evidence>
<name>A0A9W4UQD7_9PLEO</name>
<feature type="chain" id="PRO_5040839724" evidence="1">
    <location>
        <begin position="25"/>
        <end position="156"/>
    </location>
</feature>
<organism evidence="2 3">
    <name type="scientific">Periconia digitata</name>
    <dbReference type="NCBI Taxonomy" id="1303443"/>
    <lineage>
        <taxon>Eukaryota</taxon>
        <taxon>Fungi</taxon>
        <taxon>Dikarya</taxon>
        <taxon>Ascomycota</taxon>
        <taxon>Pezizomycotina</taxon>
        <taxon>Dothideomycetes</taxon>
        <taxon>Pleosporomycetidae</taxon>
        <taxon>Pleosporales</taxon>
        <taxon>Massarineae</taxon>
        <taxon>Periconiaceae</taxon>
        <taxon>Periconia</taxon>
    </lineage>
</organism>
<keyword evidence="1" id="KW-0732">Signal</keyword>
<reference evidence="2" key="1">
    <citation type="submission" date="2023-01" db="EMBL/GenBank/DDBJ databases">
        <authorList>
            <person name="Van Ghelder C."/>
            <person name="Rancurel C."/>
        </authorList>
    </citation>
    <scope>NUCLEOTIDE SEQUENCE</scope>
    <source>
        <strain evidence="2">CNCM I-4278</strain>
    </source>
</reference>
<evidence type="ECO:0000313" key="2">
    <source>
        <dbReference type="EMBL" id="CAI6339939.1"/>
    </source>
</evidence>
<proteinExistence type="predicted"/>
<gene>
    <name evidence="2" type="ORF">PDIGIT_LOCUS13104</name>
</gene>
<evidence type="ECO:0000256" key="1">
    <source>
        <dbReference type="SAM" id="SignalP"/>
    </source>
</evidence>
<dbReference type="AlphaFoldDB" id="A0A9W4UQD7"/>
<dbReference type="OrthoDB" id="3728647at2759"/>
<protein>
    <submittedName>
        <fullName evidence="2">Uncharacterized protein</fullName>
    </submittedName>
</protein>
<comment type="caution">
    <text evidence="2">The sequence shown here is derived from an EMBL/GenBank/DDBJ whole genome shotgun (WGS) entry which is preliminary data.</text>
</comment>
<dbReference type="Proteomes" id="UP001152607">
    <property type="component" value="Unassembled WGS sequence"/>
</dbReference>
<feature type="signal peptide" evidence="1">
    <location>
        <begin position="1"/>
        <end position="24"/>
    </location>
</feature>
<sequence>MGNNCSSKCKLCYGMCIFFPIGTCLLCQSDAKATIDDNSTSREKQLSEFTTDELLAVYHAMTVLHDPPMLCGQLVGEYDTAAQSCTINLAYSDDFLSFVKDLDTPQQLCAEVEGHFEVTTCTLNATTWGQGSLEAKANACAVHGGQWAGTGCALLG</sequence>
<dbReference type="EMBL" id="CAOQHR010000010">
    <property type="protein sequence ID" value="CAI6339939.1"/>
    <property type="molecule type" value="Genomic_DNA"/>
</dbReference>
<keyword evidence="3" id="KW-1185">Reference proteome</keyword>